<sequence>MPKVYVDKGTVIHKGQAYFRQSLDLTQEEYENVKDLVTIEDVTETTEKSYKDLDVEELKALVEEKGLEVVATGKNGAVKSDYVKALEEAAE</sequence>
<gene>
    <name evidence="1" type="ORF">MCCS_14040</name>
</gene>
<keyword evidence="2" id="KW-1185">Reference proteome</keyword>
<reference evidence="1 2" key="1">
    <citation type="journal article" date="2017" name="Int. J. Syst. Evol. Microbiol.">
        <title>Macrococcus canis sp. nov., a skin bacterium associated with infections in dogs.</title>
        <authorList>
            <person name="Gobeli Brawand S."/>
            <person name="Cotting K."/>
            <person name="Gomez-Sanz E."/>
            <person name="Collaud A."/>
            <person name="Thomann A."/>
            <person name="Brodard I."/>
            <person name="Rodriguez-Campos S."/>
            <person name="Strauss C."/>
            <person name="Perreten V."/>
        </authorList>
    </citation>
    <scope>NUCLEOTIDE SEQUENCE [LARGE SCALE GENOMIC DNA]</scope>
    <source>
        <strain evidence="1 2">KM45013</strain>
    </source>
</reference>
<accession>A0A1W7ABQ3</accession>
<evidence type="ECO:0000313" key="2">
    <source>
        <dbReference type="Proteomes" id="UP000194154"/>
    </source>
</evidence>
<organism evidence="1 2">
    <name type="scientific">Macrococcoides canis</name>
    <dbReference type="NCBI Taxonomy" id="1855823"/>
    <lineage>
        <taxon>Bacteria</taxon>
        <taxon>Bacillati</taxon>
        <taxon>Bacillota</taxon>
        <taxon>Bacilli</taxon>
        <taxon>Bacillales</taxon>
        <taxon>Staphylococcaceae</taxon>
        <taxon>Macrococcoides</taxon>
    </lineage>
</organism>
<dbReference type="RefSeq" id="WP_086042674.1">
    <property type="nucleotide sequence ID" value="NZ_CBCRZA010000002.1"/>
</dbReference>
<dbReference type="KEGG" id="mcak:MCCS_14040"/>
<dbReference type="OrthoDB" id="2401415at2"/>
<proteinExistence type="predicted"/>
<dbReference type="STRING" id="1855823.MCCS_14040"/>
<dbReference type="AlphaFoldDB" id="A0A1W7ABQ3"/>
<name>A0A1W7ABQ3_9STAP</name>
<protein>
    <submittedName>
        <fullName evidence="1">Uncharacterized protein</fullName>
    </submittedName>
</protein>
<dbReference type="Proteomes" id="UP000194154">
    <property type="component" value="Chromosome"/>
</dbReference>
<dbReference type="EMBL" id="CP021059">
    <property type="protein sequence ID" value="ARQ07045.1"/>
    <property type="molecule type" value="Genomic_DNA"/>
</dbReference>
<dbReference type="GeneID" id="35295522"/>
<evidence type="ECO:0000313" key="1">
    <source>
        <dbReference type="EMBL" id="ARQ07045.1"/>
    </source>
</evidence>